<keyword evidence="1" id="KW-1133">Transmembrane helix</keyword>
<dbReference type="RefSeq" id="WP_006257445.1">
    <property type="nucleotide sequence ID" value="NZ_KE161020.1"/>
</dbReference>
<evidence type="ECO:0000256" key="1">
    <source>
        <dbReference type="SAM" id="Phobius"/>
    </source>
</evidence>
<protein>
    <recommendedName>
        <fullName evidence="4">DUF3137 domain-containing protein</fullName>
    </recommendedName>
</protein>
<organism evidence="2 3">
    <name type="scientific">Myroides odoratimimus CCUG 10230</name>
    <dbReference type="NCBI Taxonomy" id="883150"/>
    <lineage>
        <taxon>Bacteria</taxon>
        <taxon>Pseudomonadati</taxon>
        <taxon>Bacteroidota</taxon>
        <taxon>Flavobacteriia</taxon>
        <taxon>Flavobacteriales</taxon>
        <taxon>Flavobacteriaceae</taxon>
        <taxon>Myroides</taxon>
    </lineage>
</organism>
<comment type="caution">
    <text evidence="2">The sequence shown here is derived from an EMBL/GenBank/DDBJ whole genome shotgun (WGS) entry which is preliminary data.</text>
</comment>
<gene>
    <name evidence="2" type="ORF">HMPREF9712_03702</name>
</gene>
<evidence type="ECO:0000313" key="3">
    <source>
        <dbReference type="Proteomes" id="UP000005402"/>
    </source>
</evidence>
<proteinExistence type="predicted"/>
<evidence type="ECO:0008006" key="4">
    <source>
        <dbReference type="Google" id="ProtNLM"/>
    </source>
</evidence>
<name>A0ABP2X2S1_9FLAO</name>
<accession>A0ABP2X2S1</accession>
<dbReference type="EMBL" id="AGEC02000036">
    <property type="protein sequence ID" value="EPC08598.1"/>
    <property type="molecule type" value="Genomic_DNA"/>
</dbReference>
<dbReference type="Proteomes" id="UP000005402">
    <property type="component" value="Unassembled WGS sequence"/>
</dbReference>
<feature type="transmembrane region" description="Helical" evidence="1">
    <location>
        <begin position="28"/>
        <end position="51"/>
    </location>
</feature>
<keyword evidence="3" id="KW-1185">Reference proteome</keyword>
<evidence type="ECO:0000313" key="2">
    <source>
        <dbReference type="EMBL" id="EPC08598.1"/>
    </source>
</evidence>
<feature type="transmembrane region" description="Helical" evidence="1">
    <location>
        <begin position="57"/>
        <end position="80"/>
    </location>
</feature>
<sequence length="274" mass="31901">MNTIIETPFFFFHQKLEKLGSVTLSKKFTYITAALLPIISLVTSTFQLPYFYSISKWYTLLPLTALIYSILLLSAAINFYKGQNIFLISHLSLIYKESFKSFKNSKEYLLTLPSKKTITIYNTTPCKKKQEQKKDNVFVFSTTHETLIKETLHELKKEIINDDTTIQDFKKVIGSCISKKTDNPNSFIKLELQSQHCAMFLEAFFIPFVELFTLHKTNLKESCRYFQYATLENYCTIKYDSISKKSRKLITNAHKETYAKILENVKSQLSKKLS</sequence>
<keyword evidence="1" id="KW-0812">Transmembrane</keyword>
<keyword evidence="1" id="KW-0472">Membrane</keyword>
<reference evidence="2" key="1">
    <citation type="submission" date="2012-07" db="EMBL/GenBank/DDBJ databases">
        <title>The Genome Sequence of Myroides odoratimimus CCUG 10230.</title>
        <authorList>
            <consortium name="The Broad Institute Genome Sequencing Platform"/>
            <person name="Earl A."/>
            <person name="Ward D."/>
            <person name="Feldgarden M."/>
            <person name="Gevers D."/>
            <person name="Huys G."/>
            <person name="Walker B."/>
            <person name="Young S.K."/>
            <person name="Zeng Q."/>
            <person name="Gargeya S."/>
            <person name="Fitzgerald M."/>
            <person name="Haas B."/>
            <person name="Abouelleil A."/>
            <person name="Alvarado L."/>
            <person name="Arachchi H.M."/>
            <person name="Berlin A.M."/>
            <person name="Chapman S.B."/>
            <person name="Goldberg J."/>
            <person name="Griggs A."/>
            <person name="Gujja S."/>
            <person name="Hansen M."/>
            <person name="Howarth C."/>
            <person name="Imamovic A."/>
            <person name="Larimer J."/>
            <person name="McCowen C."/>
            <person name="Montmayeur A."/>
            <person name="Murphy C."/>
            <person name="Neiman D."/>
            <person name="Pearson M."/>
            <person name="Priest M."/>
            <person name="Roberts A."/>
            <person name="Saif S."/>
            <person name="Shea T."/>
            <person name="Sisk P."/>
            <person name="Sykes S."/>
            <person name="Wortman J."/>
            <person name="Nusbaum C."/>
            <person name="Birren B."/>
        </authorList>
    </citation>
    <scope>NUCLEOTIDE SEQUENCE [LARGE SCALE GENOMIC DNA]</scope>
    <source>
        <strain evidence="2">CCUG 10230</strain>
    </source>
</reference>
<dbReference type="GeneID" id="66974705"/>